<dbReference type="GO" id="GO:0015562">
    <property type="term" value="F:efflux transmembrane transporter activity"/>
    <property type="evidence" value="ECO:0007669"/>
    <property type="project" value="InterPro"/>
</dbReference>
<dbReference type="OrthoDB" id="9770517at2"/>
<evidence type="ECO:0000256" key="2">
    <source>
        <dbReference type="RuleBase" id="RU362097"/>
    </source>
</evidence>
<dbReference type="HOGENOM" id="CLU_012817_13_3_10"/>
<dbReference type="InterPro" id="IPR003423">
    <property type="entry name" value="OMP_efflux"/>
</dbReference>
<dbReference type="InterPro" id="IPR010131">
    <property type="entry name" value="MdtP/NodT-like"/>
</dbReference>
<evidence type="ECO:0000313" key="4">
    <source>
        <dbReference type="Proteomes" id="UP000006008"/>
    </source>
</evidence>
<dbReference type="PANTHER" id="PTHR30203">
    <property type="entry name" value="OUTER MEMBRANE CATION EFFLUX PROTEIN"/>
    <property type="match status" value="1"/>
</dbReference>
<comment type="similarity">
    <text evidence="1 2">Belongs to the outer membrane factor (OMF) (TC 1.B.17) family.</text>
</comment>
<evidence type="ECO:0000313" key="3">
    <source>
        <dbReference type="EMBL" id="EHB91756.1"/>
    </source>
</evidence>
<dbReference type="eggNOG" id="COG1538">
    <property type="taxonomic scope" value="Bacteria"/>
</dbReference>
<dbReference type="RefSeq" id="WP_009134611.1">
    <property type="nucleotide sequence ID" value="NZ_CP102250.1"/>
</dbReference>
<keyword evidence="2" id="KW-0564">Palmitate</keyword>
<organism evidence="3 4">
    <name type="scientific">Alistipes indistinctus YIT 12060</name>
    <dbReference type="NCBI Taxonomy" id="742725"/>
    <lineage>
        <taxon>Bacteria</taxon>
        <taxon>Pseudomonadati</taxon>
        <taxon>Bacteroidota</taxon>
        <taxon>Bacteroidia</taxon>
        <taxon>Bacteroidales</taxon>
        <taxon>Rikenellaceae</taxon>
        <taxon>Alistipes</taxon>
    </lineage>
</organism>
<dbReference type="Pfam" id="PF02321">
    <property type="entry name" value="OEP"/>
    <property type="match status" value="2"/>
</dbReference>
<dbReference type="Gene3D" id="2.20.200.10">
    <property type="entry name" value="Outer membrane efflux proteins (OEP)"/>
    <property type="match status" value="1"/>
</dbReference>
<protein>
    <submittedName>
        <fullName evidence="3">Uncharacterized protein</fullName>
    </submittedName>
</protein>
<comment type="subcellular location">
    <subcellularLocation>
        <location evidence="2">Cell membrane</location>
        <topology evidence="2">Lipid-anchor</topology>
    </subcellularLocation>
</comment>
<comment type="caution">
    <text evidence="3">The sequence shown here is derived from an EMBL/GenBank/DDBJ whole genome shotgun (WGS) entry which is preliminary data.</text>
</comment>
<dbReference type="PATRIC" id="fig|742725.3.peg.1900"/>
<keyword evidence="4" id="KW-1185">Reference proteome</keyword>
<name>G5HAZ0_9BACT</name>
<keyword evidence="2" id="KW-1134">Transmembrane beta strand</keyword>
<keyword evidence="2" id="KW-0472">Membrane</keyword>
<accession>G5HAZ0</accession>
<gene>
    <name evidence="3" type="ORF">HMPREF9450_01805</name>
</gene>
<dbReference type="SUPFAM" id="SSF56954">
    <property type="entry name" value="Outer membrane efflux proteins (OEP)"/>
    <property type="match status" value="1"/>
</dbReference>
<keyword evidence="2" id="KW-0812">Transmembrane</keyword>
<dbReference type="AlphaFoldDB" id="G5HAZ0"/>
<dbReference type="STRING" id="742725.HMPREF9450_01805"/>
<dbReference type="PROSITE" id="PS51257">
    <property type="entry name" value="PROKAR_LIPOPROTEIN"/>
    <property type="match status" value="1"/>
</dbReference>
<dbReference type="Gene3D" id="1.20.1600.10">
    <property type="entry name" value="Outer membrane efflux proteins (OEP)"/>
    <property type="match status" value="1"/>
</dbReference>
<dbReference type="Proteomes" id="UP000006008">
    <property type="component" value="Unassembled WGS sequence"/>
</dbReference>
<dbReference type="NCBIfam" id="TIGR01845">
    <property type="entry name" value="outer_NodT"/>
    <property type="match status" value="1"/>
</dbReference>
<keyword evidence="2" id="KW-0449">Lipoprotein</keyword>
<dbReference type="GO" id="GO:0005886">
    <property type="term" value="C:plasma membrane"/>
    <property type="evidence" value="ECO:0007669"/>
    <property type="project" value="UniProtKB-SubCell"/>
</dbReference>
<sequence>MNNKHILTWAATILFFGGCAVGPKFKAPVVETPPEYLGSVNDSTEDLLWWKIFNDTTLSRLIDRAVQNNRNVGMALSRVKQARLNLKATQSQYWPSLQYSLQAQYGNETYIGTKSDKLEQSYIFRPTLTWELGLFGKVRRMAEADRNQLLATTEAARGVKLALIAEVATTYFTYLQYEYALQIAESTYASRKSSYELTRQSYGIGTVSDLDMKQAESALAAAEAAVPQYRRGKQEAMYALSLLMGENPSNLSGTHASLMQQHLPGDIPAGLPSDLLTRRPDIMEAYYQVAASNAQIGVAQAMRFPSIAITGAGGLLSEEFKKLFDSKAWMWSAAGSLTGPIFSFGANKRRVQVAREKNKETILNYEQSYLQAMNDVETALSDVQNYRQQTVALKATIDAVQHSYDLSQQLYRLGQVSYLNVLDAERTLFDAQMNYAATLGAYLGSYATLYKALGGGWTTPEELLQAEQARNSE</sequence>
<dbReference type="GeneID" id="92815168"/>
<evidence type="ECO:0000256" key="1">
    <source>
        <dbReference type="ARBA" id="ARBA00007613"/>
    </source>
</evidence>
<reference evidence="3 4" key="1">
    <citation type="submission" date="2011-08" db="EMBL/GenBank/DDBJ databases">
        <title>The Genome Sequence of Alistipes indistinctus YIT 12060.</title>
        <authorList>
            <consortium name="The Broad Institute Genome Sequencing Platform"/>
            <person name="Earl A."/>
            <person name="Ward D."/>
            <person name="Feldgarden M."/>
            <person name="Gevers D."/>
            <person name="Morotomi M."/>
            <person name="Young S.K."/>
            <person name="Zeng Q."/>
            <person name="Gargeya S."/>
            <person name="Fitzgerald M."/>
            <person name="Haas B."/>
            <person name="Abouelleil A."/>
            <person name="Alvarado L."/>
            <person name="Arachchi H.M."/>
            <person name="Berlin A."/>
            <person name="Brown A."/>
            <person name="Chapman S.B."/>
            <person name="Chen Z."/>
            <person name="Dunbar C."/>
            <person name="Freedman E."/>
            <person name="Gearin G."/>
            <person name="Gellesch M."/>
            <person name="Goldberg J."/>
            <person name="Griggs A."/>
            <person name="Gujja S."/>
            <person name="Heiman D."/>
            <person name="Howarth C."/>
            <person name="Larson L."/>
            <person name="Lui A."/>
            <person name="MacDonald P.J.P."/>
            <person name="Montmayeur A."/>
            <person name="Murphy C."/>
            <person name="Neiman D."/>
            <person name="Pearson M."/>
            <person name="Priest M."/>
            <person name="Roberts A."/>
            <person name="Saif S."/>
            <person name="Shea T."/>
            <person name="Shenoy N."/>
            <person name="Sisk P."/>
            <person name="Stolte C."/>
            <person name="Sykes S."/>
            <person name="Wortman J."/>
            <person name="Nusbaum C."/>
            <person name="Birren B."/>
        </authorList>
    </citation>
    <scope>NUCLEOTIDE SEQUENCE [LARGE SCALE GENOMIC DNA]</scope>
    <source>
        <strain evidence="3 4">YIT 12060</strain>
    </source>
</reference>
<proteinExistence type="inferred from homology"/>
<dbReference type="EMBL" id="ADLD01000013">
    <property type="protein sequence ID" value="EHB91756.1"/>
    <property type="molecule type" value="Genomic_DNA"/>
</dbReference>